<dbReference type="PANTHER" id="PTHR31642">
    <property type="entry name" value="TRICHOTHECENE 3-O-ACETYLTRANSFERASE"/>
    <property type="match status" value="1"/>
</dbReference>
<dbReference type="STRING" id="1392250.A0A2I2G755"/>
<dbReference type="Proteomes" id="UP000234275">
    <property type="component" value="Unassembled WGS sequence"/>
</dbReference>
<dbReference type="VEuPathDB" id="FungiDB:P170DRAFT_494142"/>
<dbReference type="InterPro" id="IPR050317">
    <property type="entry name" value="Plant_Fungal_Acyltransferase"/>
</dbReference>
<name>A0A2I2G755_9EURO</name>
<evidence type="ECO:0000313" key="4">
    <source>
        <dbReference type="Proteomes" id="UP000234275"/>
    </source>
</evidence>
<dbReference type="PANTHER" id="PTHR31642:SF270">
    <property type="entry name" value="O-ACYLTRANSFERASE AUSQ"/>
    <property type="match status" value="1"/>
</dbReference>
<evidence type="ECO:0000313" key="3">
    <source>
        <dbReference type="EMBL" id="PLB48719.1"/>
    </source>
</evidence>
<evidence type="ECO:0000256" key="1">
    <source>
        <dbReference type="ARBA" id="ARBA00022679"/>
    </source>
</evidence>
<dbReference type="EMBL" id="MSFO01000004">
    <property type="protein sequence ID" value="PLB48719.1"/>
    <property type="molecule type" value="Genomic_DNA"/>
</dbReference>
<dbReference type="InterPro" id="IPR023213">
    <property type="entry name" value="CAT-like_dom_sf"/>
</dbReference>
<dbReference type="OrthoDB" id="1862401at2759"/>
<evidence type="ECO:0008006" key="5">
    <source>
        <dbReference type="Google" id="ProtNLM"/>
    </source>
</evidence>
<dbReference type="Pfam" id="PF02458">
    <property type="entry name" value="Transferase"/>
    <property type="match status" value="1"/>
</dbReference>
<dbReference type="GO" id="GO:0016747">
    <property type="term" value="F:acyltransferase activity, transferring groups other than amino-acyl groups"/>
    <property type="evidence" value="ECO:0007669"/>
    <property type="project" value="TreeGrafter"/>
</dbReference>
<dbReference type="GeneID" id="36561767"/>
<evidence type="ECO:0000256" key="2">
    <source>
        <dbReference type="ARBA" id="ARBA00023315"/>
    </source>
</evidence>
<sequence length="558" mass="62462">MHSYAPFEAYRLPPLDHLAPHLYMTCSASFPLQDTAKGISALEEGVHHLVNNFPFLSGNIVSTNPAGKVNVREVRPSNAQRLNACPMLSKKAHPQSISCLRDPEFSHDNFSALPNVLKDDYNPLIRFQANEMRDGIILTTFFSHAAIDAVGFSNILSALASFCQSRPNPALLSSSKEQERARRRIHAIEQGIMAVSNEKGYGSNFELSSKCTGRKLVFQTTKLEHLREMCQNYHEWISDQNSEAEPVSLNDVASGIIWLCVVRARAKANGPSFSTTQPSFMAMARDIRLMLGGLIPRDYLGNALVFPSTSYPVSAMLEKASSIFGPVIDLAFRAQKTRKSVDDDHVRSIIGHVQASHDWGSFGLKLPEVGFSNLRHTNFYGMNFGPNLGYMDRFEVSAPQAAGLCWFLPARTAKEGPSSPWELCLVLEEDAWAYLEADPLIQWVSGEASQYICEFMAVHKGEKAKRAKFSPPPDPPYVDFPLCAVCQCDFVANTPYGYRLYDCKPSQDAPYGYWLYDYNPSPGLYPATDVENMIFWDVSERWTLYRMSTVTYLDPSHI</sequence>
<reference evidence="3 4" key="1">
    <citation type="submission" date="2016-12" db="EMBL/GenBank/DDBJ databases">
        <title>The genomes of Aspergillus section Nigri reveals drivers in fungal speciation.</title>
        <authorList>
            <consortium name="DOE Joint Genome Institute"/>
            <person name="Vesth T.C."/>
            <person name="Nybo J."/>
            <person name="Theobald S."/>
            <person name="Brandl J."/>
            <person name="Frisvad J.C."/>
            <person name="Nielsen K.F."/>
            <person name="Lyhne E.K."/>
            <person name="Kogle M.E."/>
            <person name="Kuo A."/>
            <person name="Riley R."/>
            <person name="Clum A."/>
            <person name="Nolan M."/>
            <person name="Lipzen A."/>
            <person name="Salamov A."/>
            <person name="Henrissat B."/>
            <person name="Wiebenga A."/>
            <person name="De Vries R.P."/>
            <person name="Grigoriev I.V."/>
            <person name="Mortensen U.H."/>
            <person name="Andersen M.R."/>
            <person name="Baker S.E."/>
        </authorList>
    </citation>
    <scope>NUCLEOTIDE SEQUENCE [LARGE SCALE GENOMIC DNA]</scope>
    <source>
        <strain evidence="3 4">IBT 23096</strain>
    </source>
</reference>
<keyword evidence="2" id="KW-0012">Acyltransferase</keyword>
<keyword evidence="1" id="KW-0808">Transferase</keyword>
<organism evidence="3 4">
    <name type="scientific">Aspergillus steynii IBT 23096</name>
    <dbReference type="NCBI Taxonomy" id="1392250"/>
    <lineage>
        <taxon>Eukaryota</taxon>
        <taxon>Fungi</taxon>
        <taxon>Dikarya</taxon>
        <taxon>Ascomycota</taxon>
        <taxon>Pezizomycotina</taxon>
        <taxon>Eurotiomycetes</taxon>
        <taxon>Eurotiomycetidae</taxon>
        <taxon>Eurotiales</taxon>
        <taxon>Aspergillaceae</taxon>
        <taxon>Aspergillus</taxon>
        <taxon>Aspergillus subgen. Circumdati</taxon>
    </lineage>
</organism>
<gene>
    <name evidence="3" type="ORF">P170DRAFT_494142</name>
</gene>
<dbReference type="Gene3D" id="3.30.559.10">
    <property type="entry name" value="Chloramphenicol acetyltransferase-like domain"/>
    <property type="match status" value="2"/>
</dbReference>
<dbReference type="RefSeq" id="XP_024704021.1">
    <property type="nucleotide sequence ID" value="XM_024854062.1"/>
</dbReference>
<accession>A0A2I2G755</accession>
<protein>
    <recommendedName>
        <fullName evidence="5">Transferase family protein</fullName>
    </recommendedName>
</protein>
<keyword evidence="4" id="KW-1185">Reference proteome</keyword>
<comment type="caution">
    <text evidence="3">The sequence shown here is derived from an EMBL/GenBank/DDBJ whole genome shotgun (WGS) entry which is preliminary data.</text>
</comment>
<dbReference type="AlphaFoldDB" id="A0A2I2G755"/>
<proteinExistence type="predicted"/>